<accession>A0A1I6DMW7</accession>
<dbReference type="Pfam" id="PF06568">
    <property type="entry name" value="YjiS-like"/>
    <property type="match status" value="1"/>
</dbReference>
<dbReference type="Proteomes" id="UP000199302">
    <property type="component" value="Unassembled WGS sequence"/>
</dbReference>
<dbReference type="RefSeq" id="WP_092078909.1">
    <property type="nucleotide sequence ID" value="NZ_FOYI01000004.1"/>
</dbReference>
<organism evidence="2 3">
    <name type="scientific">Poseidonocella sedimentorum</name>
    <dbReference type="NCBI Taxonomy" id="871652"/>
    <lineage>
        <taxon>Bacteria</taxon>
        <taxon>Pseudomonadati</taxon>
        <taxon>Pseudomonadota</taxon>
        <taxon>Alphaproteobacteria</taxon>
        <taxon>Rhodobacterales</taxon>
        <taxon>Roseobacteraceae</taxon>
        <taxon>Poseidonocella</taxon>
    </lineage>
</organism>
<protein>
    <recommendedName>
        <fullName evidence="1">YjiS-like domain-containing protein</fullName>
    </recommendedName>
</protein>
<dbReference type="OrthoDB" id="8244198at2"/>
<evidence type="ECO:0000313" key="3">
    <source>
        <dbReference type="Proteomes" id="UP000199302"/>
    </source>
</evidence>
<sequence>MAYAANAQNTLTFANFVSEPVAAVKAAFTRRAAYNRTYSELSALTDRDLNDLGISRSDIERIAREDAYGK</sequence>
<gene>
    <name evidence="2" type="ORF">SAMN04515673_104137</name>
</gene>
<dbReference type="STRING" id="871652.SAMN04515673_104137"/>
<keyword evidence="3" id="KW-1185">Reference proteome</keyword>
<evidence type="ECO:0000313" key="2">
    <source>
        <dbReference type="EMBL" id="SFR06779.1"/>
    </source>
</evidence>
<dbReference type="EMBL" id="FOYI01000004">
    <property type="protein sequence ID" value="SFR06779.1"/>
    <property type="molecule type" value="Genomic_DNA"/>
</dbReference>
<feature type="domain" description="YjiS-like" evidence="1">
    <location>
        <begin position="26"/>
        <end position="60"/>
    </location>
</feature>
<dbReference type="InterPro" id="IPR009506">
    <property type="entry name" value="YjiS-like"/>
</dbReference>
<name>A0A1I6DMW7_9RHOB</name>
<evidence type="ECO:0000259" key="1">
    <source>
        <dbReference type="Pfam" id="PF06568"/>
    </source>
</evidence>
<dbReference type="AlphaFoldDB" id="A0A1I6DMW7"/>
<reference evidence="2 3" key="1">
    <citation type="submission" date="2016-10" db="EMBL/GenBank/DDBJ databases">
        <authorList>
            <person name="de Groot N.N."/>
        </authorList>
    </citation>
    <scope>NUCLEOTIDE SEQUENCE [LARGE SCALE GENOMIC DNA]</scope>
    <source>
        <strain evidence="3">KMM 9023,NRIC 0796,JCM 17311,KCTC 23692</strain>
    </source>
</reference>
<proteinExistence type="predicted"/>